<dbReference type="EMBL" id="JAEFBK010000006">
    <property type="protein sequence ID" value="KAG7594281.1"/>
    <property type="molecule type" value="Genomic_DNA"/>
</dbReference>
<evidence type="ECO:0000313" key="2">
    <source>
        <dbReference type="EMBL" id="KAG7594281.1"/>
    </source>
</evidence>
<feature type="domain" description="F-box" evidence="1">
    <location>
        <begin position="19"/>
        <end position="59"/>
    </location>
</feature>
<dbReference type="PANTHER" id="PTHR24414">
    <property type="entry name" value="F-BOX/KELCH-REPEAT PROTEIN SKIP4"/>
    <property type="match status" value="1"/>
</dbReference>
<keyword evidence="3" id="KW-1185">Reference proteome</keyword>
<dbReference type="SMART" id="SM00256">
    <property type="entry name" value="FBOX"/>
    <property type="match status" value="1"/>
</dbReference>
<organism evidence="2 3">
    <name type="scientific">Arabidopsis thaliana x Arabidopsis arenosa</name>
    <dbReference type="NCBI Taxonomy" id="1240361"/>
    <lineage>
        <taxon>Eukaryota</taxon>
        <taxon>Viridiplantae</taxon>
        <taxon>Streptophyta</taxon>
        <taxon>Embryophyta</taxon>
        <taxon>Tracheophyta</taxon>
        <taxon>Spermatophyta</taxon>
        <taxon>Magnoliopsida</taxon>
        <taxon>eudicotyledons</taxon>
        <taxon>Gunneridae</taxon>
        <taxon>Pentapetalae</taxon>
        <taxon>rosids</taxon>
        <taxon>malvids</taxon>
        <taxon>Brassicales</taxon>
        <taxon>Brassicaceae</taxon>
        <taxon>Camelineae</taxon>
        <taxon>Arabidopsis</taxon>
    </lineage>
</organism>
<dbReference type="AlphaFoldDB" id="A0A8T2CGF5"/>
<dbReference type="CDD" id="cd22152">
    <property type="entry name" value="F-box_AtAFR-like"/>
    <property type="match status" value="1"/>
</dbReference>
<name>A0A8T2CGF5_9BRAS</name>
<reference evidence="2 3" key="1">
    <citation type="submission" date="2020-12" db="EMBL/GenBank/DDBJ databases">
        <title>Concerted genomic and epigenomic changes stabilize Arabidopsis allopolyploids.</title>
        <authorList>
            <person name="Chen Z."/>
        </authorList>
    </citation>
    <scope>NUCLEOTIDE SEQUENCE [LARGE SCALE GENOMIC DNA]</scope>
    <source>
        <strain evidence="2">Allo738</strain>
        <tissue evidence="2">Leaf</tissue>
    </source>
</reference>
<accession>A0A8T2CGF5</accession>
<comment type="caution">
    <text evidence="2">The sequence shown here is derived from an EMBL/GenBank/DDBJ whole genome shotgun (WGS) entry which is preliminary data.</text>
</comment>
<dbReference type="Proteomes" id="UP000694240">
    <property type="component" value="Chromosome 6"/>
</dbReference>
<evidence type="ECO:0000313" key="3">
    <source>
        <dbReference type="Proteomes" id="UP000694240"/>
    </source>
</evidence>
<gene>
    <name evidence="2" type="ORF">ISN45_Aa01g030470</name>
</gene>
<evidence type="ECO:0000259" key="1">
    <source>
        <dbReference type="SMART" id="SM00256"/>
    </source>
</evidence>
<dbReference type="Pfam" id="PF00646">
    <property type="entry name" value="F-box"/>
    <property type="match status" value="1"/>
</dbReference>
<dbReference type="PANTHER" id="PTHR24414:SF184">
    <property type="entry name" value="GALACTOSE OXIDASE_KELCH REPEAT SUPERFAMILY PROTEIN"/>
    <property type="match status" value="1"/>
</dbReference>
<dbReference type="InterPro" id="IPR057499">
    <property type="entry name" value="Kelch_FKB95"/>
</dbReference>
<protein>
    <submittedName>
        <fullName evidence="2">Kelch-type beta propeller</fullName>
    </submittedName>
</protein>
<dbReference type="InterPro" id="IPR050354">
    <property type="entry name" value="F-box/kelch-repeat_ARATH"/>
</dbReference>
<dbReference type="InterPro" id="IPR001810">
    <property type="entry name" value="F-box_dom"/>
</dbReference>
<sequence>MGGSVSKMSLPESTPNPQLPDDLLITCLSRVSKLYYPTLSLVSKSFRSLLASPELYEARSLLRRNESCLYVCLRFDANPCWFTLCRKPDRTLTKSSGNLLVPITSPQSHPPYFSGNVAVGFNIYNISRYIETLASSRVSVLDFWSHTWREAPSLQVKMKYPCASFFDGKIYVVEGFLEDVSEFSKMEVFDTKTQIWDHVTIPYRDQYSRLLTKITCIERKVYLTIGRKVLAYDPEEGRWDFVEREMSMRWNWLSNCAIENVLYCYNEGDLEWYDKKVRLWKQIKGLRGLSEFASSSLVKLADYGGKMAVVWDKYEPDSEDKMIWCAVIALQRHNIEEIWGKIISTKKPLLKKNKLSPESTPNHSLPEDLLVTCLARLYQARSLLRRTESCIYVCLRFDDKPRNVVVGSKIYKIGRYIKTLASSRVLVLDCLSHRWREAPSLQVKIKYPCASVFDGKIYVVEGFVENVSECSKSMHVFDTKTQIWDHVPIPYRVGDEYSDWLTKNRSIEGKMYLRIGRKVLAYDPKEGRWDLVEQEMGNGWKWCCTCVIENVLYCYNKGALEWYDKKVRLWKQIKGLRGLPDEFARLSLVKLAEYGGKMAVLWDKYERKSEGKMIWCAMIALERHNTEEIWGKVEWCDAVLTVPRSTIFEYALAATV</sequence>
<proteinExistence type="predicted"/>
<dbReference type="Pfam" id="PF25210">
    <property type="entry name" value="Kelch_FKB95"/>
    <property type="match status" value="2"/>
</dbReference>